<gene>
    <name evidence="1" type="ORF">ACFQRI_24645</name>
</gene>
<name>A0ABW2LPX4_9PSEU</name>
<dbReference type="EMBL" id="JBHTCJ010000017">
    <property type="protein sequence ID" value="MFC7344609.1"/>
    <property type="molecule type" value="Genomic_DNA"/>
</dbReference>
<dbReference type="Proteomes" id="UP001596504">
    <property type="component" value="Unassembled WGS sequence"/>
</dbReference>
<organism evidence="1 2">
    <name type="scientific">Saccharopolyspora griseoalba</name>
    <dbReference type="NCBI Taxonomy" id="1431848"/>
    <lineage>
        <taxon>Bacteria</taxon>
        <taxon>Bacillati</taxon>
        <taxon>Actinomycetota</taxon>
        <taxon>Actinomycetes</taxon>
        <taxon>Pseudonocardiales</taxon>
        <taxon>Pseudonocardiaceae</taxon>
        <taxon>Saccharopolyspora</taxon>
    </lineage>
</organism>
<comment type="caution">
    <text evidence="1">The sequence shown here is derived from an EMBL/GenBank/DDBJ whole genome shotgun (WGS) entry which is preliminary data.</text>
</comment>
<dbReference type="RefSeq" id="WP_380672556.1">
    <property type="nucleotide sequence ID" value="NZ_JBHTCJ010000017.1"/>
</dbReference>
<sequence>MSLDRTNNSATAVRDDAIAIALALCPLTHRDNPGRLGEVLEQVNRIEPHLWHPRRNNLLDTDLLQLLDLVRSDPSYTASPQEAATLMALLKQEELA</sequence>
<reference evidence="2" key="1">
    <citation type="journal article" date="2019" name="Int. J. Syst. Evol. Microbiol.">
        <title>The Global Catalogue of Microorganisms (GCM) 10K type strain sequencing project: providing services to taxonomists for standard genome sequencing and annotation.</title>
        <authorList>
            <consortium name="The Broad Institute Genomics Platform"/>
            <consortium name="The Broad Institute Genome Sequencing Center for Infectious Disease"/>
            <person name="Wu L."/>
            <person name="Ma J."/>
        </authorList>
    </citation>
    <scope>NUCLEOTIDE SEQUENCE [LARGE SCALE GENOMIC DNA]</scope>
    <source>
        <strain evidence="2">WLHS5</strain>
    </source>
</reference>
<accession>A0ABW2LPX4</accession>
<keyword evidence="2" id="KW-1185">Reference proteome</keyword>
<evidence type="ECO:0000313" key="2">
    <source>
        <dbReference type="Proteomes" id="UP001596504"/>
    </source>
</evidence>
<proteinExistence type="predicted"/>
<evidence type="ECO:0000313" key="1">
    <source>
        <dbReference type="EMBL" id="MFC7344609.1"/>
    </source>
</evidence>
<protein>
    <submittedName>
        <fullName evidence="1">Uncharacterized protein</fullName>
    </submittedName>
</protein>